<keyword evidence="1" id="KW-0378">Hydrolase</keyword>
<dbReference type="PANTHER" id="PTHR48153">
    <property type="entry name" value="UFM1-SPECIFIC PROTEASE 2"/>
    <property type="match status" value="1"/>
</dbReference>
<gene>
    <name evidence="3" type="primary">odr-8</name>
    <name evidence="3" type="ORF">SNAT2548_LOCUS18830</name>
</gene>
<name>A0A812PT94_9DINO</name>
<dbReference type="GO" id="GO:0071567">
    <property type="term" value="F:deUFMylase activity"/>
    <property type="evidence" value="ECO:0007669"/>
    <property type="project" value="TreeGrafter"/>
</dbReference>
<dbReference type="PANTHER" id="PTHR48153:SF2">
    <property type="entry name" value="UFM1-SPECIFIC PROTEASE 2"/>
    <property type="match status" value="1"/>
</dbReference>
<evidence type="ECO:0000313" key="3">
    <source>
        <dbReference type="EMBL" id="CAE7354844.1"/>
    </source>
</evidence>
<proteinExistence type="predicted"/>
<dbReference type="Gene3D" id="3.90.70.130">
    <property type="match status" value="1"/>
</dbReference>
<reference evidence="3" key="1">
    <citation type="submission" date="2021-02" db="EMBL/GenBank/DDBJ databases">
        <authorList>
            <person name="Dougan E. K."/>
            <person name="Rhodes N."/>
            <person name="Thang M."/>
            <person name="Chan C."/>
        </authorList>
    </citation>
    <scope>NUCLEOTIDE SEQUENCE</scope>
</reference>
<sequence>MSCLVKPVPQVFSEGAGGLVVCEATVPFWLIGRVSEPDVFIWSAMTFLKDSSASFKQAVSILPHGLEVVGVLGLGCTRPEWPADVPPEARGLPLLATRAEDGQVKAWEMKSGRERNTWQIAEPSEICAYSSLSIVLPTCQVEAIALLRSMLRSIAAEMRFRFPGTQMVPSMADLRADKDHKLDVLWKPTESGTASAVAVEVFFEALGNDERSNVMEFQCQAPPRQRIDFAAYVPANSTARVVAHCLVEAATFQLNRVLDEVSAQRLGNDGLAVRCYLLEILGHAVCLRGTEDQNIRRELHQLLRLPQVPLLVPSAALALAGQAHAMATGKPTNPHVSCGLKPTWWQGSAESTRLAFVKGLYEYHHYMQDNFDDNGWGCAYRSLQTCVSWYRMQHYSSAPVPSIPDIQRFLKRIDEAHRELEVGSDTWIGTVEGMYILQEYLKVDCKMMYCQDAADMASQAPQMLQHLEAEGTPIMTGAGRYAYTIVGLCFDSSLGDVAYLIVDPHYTGKDDIKLILQKGWVGWKTVDFFEKSTDGGFINCCLPLAPCGPEHL</sequence>
<keyword evidence="4" id="KW-1185">Reference proteome</keyword>
<comment type="caution">
    <text evidence="3">The sequence shown here is derived from an EMBL/GenBank/DDBJ whole genome shotgun (WGS) entry which is preliminary data.</text>
</comment>
<dbReference type="EMBL" id="CAJNDS010002156">
    <property type="protein sequence ID" value="CAE7354844.1"/>
    <property type="molecule type" value="Genomic_DNA"/>
</dbReference>
<dbReference type="Pfam" id="PF07910">
    <property type="entry name" value="Peptidase_C78"/>
    <property type="match status" value="1"/>
</dbReference>
<evidence type="ECO:0000313" key="4">
    <source>
        <dbReference type="Proteomes" id="UP000604046"/>
    </source>
</evidence>
<dbReference type="InterPro" id="IPR012462">
    <property type="entry name" value="UFSP1/2_DUB_cat"/>
</dbReference>
<evidence type="ECO:0000259" key="2">
    <source>
        <dbReference type="Pfam" id="PF07910"/>
    </source>
</evidence>
<dbReference type="OrthoDB" id="417506at2759"/>
<accession>A0A812PT94</accession>
<dbReference type="Proteomes" id="UP000604046">
    <property type="component" value="Unassembled WGS sequence"/>
</dbReference>
<evidence type="ECO:0000256" key="1">
    <source>
        <dbReference type="ARBA" id="ARBA00022801"/>
    </source>
</evidence>
<feature type="domain" description="UFSP1/2/DUB catalytic" evidence="2">
    <location>
        <begin position="355"/>
        <end position="532"/>
    </location>
</feature>
<dbReference type="AlphaFoldDB" id="A0A812PT94"/>
<organism evidence="3 4">
    <name type="scientific">Symbiodinium natans</name>
    <dbReference type="NCBI Taxonomy" id="878477"/>
    <lineage>
        <taxon>Eukaryota</taxon>
        <taxon>Sar</taxon>
        <taxon>Alveolata</taxon>
        <taxon>Dinophyceae</taxon>
        <taxon>Suessiales</taxon>
        <taxon>Symbiodiniaceae</taxon>
        <taxon>Symbiodinium</taxon>
    </lineage>
</organism>
<protein>
    <submittedName>
        <fullName evidence="3">Odr-8 protein</fullName>
    </submittedName>
</protein>